<dbReference type="HOGENOM" id="CLU_1270775_0_0_0"/>
<dbReference type="Pfam" id="PF06114">
    <property type="entry name" value="Peptidase_M78"/>
    <property type="match status" value="1"/>
</dbReference>
<dbReference type="Gene3D" id="1.10.10.2910">
    <property type="match status" value="1"/>
</dbReference>
<protein>
    <recommendedName>
        <fullName evidence="1">IrrE N-terminal-like domain-containing protein</fullName>
    </recommendedName>
</protein>
<dbReference type="EMBL" id="ACDS02000136">
    <property type="protein sequence ID" value="EFD81340.1"/>
    <property type="molecule type" value="Genomic_DNA"/>
</dbReference>
<evidence type="ECO:0000313" key="3">
    <source>
        <dbReference type="Proteomes" id="UP000004650"/>
    </source>
</evidence>
<feature type="domain" description="IrrE N-terminal-like" evidence="1">
    <location>
        <begin position="64"/>
        <end position="145"/>
    </location>
</feature>
<dbReference type="AlphaFoldDB" id="D6BGP3"/>
<dbReference type="InterPro" id="IPR010359">
    <property type="entry name" value="IrrE_HExxH"/>
</dbReference>
<proteinExistence type="predicted"/>
<comment type="caution">
    <text evidence="2">The sequence shown here is derived from an EMBL/GenBank/DDBJ whole genome shotgun (WGS) entry which is preliminary data.</text>
</comment>
<reference evidence="3" key="1">
    <citation type="submission" date="2009-02" db="EMBL/GenBank/DDBJ databases">
        <title>The Genome Sequence of Shigella sp. D9.</title>
        <authorList>
            <consortium name="The Broad Institute Genome Sequencing Platform"/>
            <person name="Ward D."/>
            <person name="Young S.K."/>
            <person name="Kodira C.D."/>
            <person name="Zeng Q."/>
            <person name="Koehrsen M."/>
            <person name="Alvarado L."/>
            <person name="Berlin A."/>
            <person name="Borenstein D."/>
            <person name="Chen Z."/>
            <person name="Engels R."/>
            <person name="Freedman E."/>
            <person name="Gellesch M."/>
            <person name="Goldberg J."/>
            <person name="Griggs A."/>
            <person name="Gujja S."/>
            <person name="Heiman D."/>
            <person name="Hepburn T."/>
            <person name="Howarth C."/>
            <person name="Jen D."/>
            <person name="Larson L."/>
            <person name="Lewis B."/>
            <person name="Mehta T."/>
            <person name="Park D."/>
            <person name="Pearson M."/>
            <person name="Roberts A."/>
            <person name="Saif S."/>
            <person name="Shea T."/>
            <person name="Shenoy N."/>
            <person name="Sisk P."/>
            <person name="Stolte C."/>
            <person name="Sykes S."/>
            <person name="Walk T."/>
            <person name="White J."/>
            <person name="Yandava C."/>
            <person name="Allen-Vercoe E."/>
            <person name="Strauss J."/>
            <person name="Sibley C."/>
            <person name="White A."/>
            <person name="Ambrose C."/>
            <person name="Lander E."/>
            <person name="Nusbaum C."/>
            <person name="Galagan J."/>
            <person name="Birren B."/>
        </authorList>
    </citation>
    <scope>NUCLEOTIDE SEQUENCE [LARGE SCALE GENOMIC DNA]</scope>
    <source>
        <strain evidence="3">D11</strain>
    </source>
</reference>
<accession>D6BGP3</accession>
<sequence>MIYDYNPDYKKAEQLAYETLIDYSDGEIPINIKNIIKKHENITLMSYSKFQKIFQLTFDEIVDIYGSGHGFTIYDLKKDIYLIAYNNLDDPATIRWTIAHELGHVKQEHLKRTDYNLIHYNNGEHPMEKEANTYAKHILAPFPLIAKIKEYNKGFNIVKPDEISTIFDINFMPSVFICEHISKLYYYPRNTILELKFYQSITNLKVGPFRDFDPNLF</sequence>
<gene>
    <name evidence="2" type="ORF">PSAG_01375</name>
</gene>
<evidence type="ECO:0000259" key="1">
    <source>
        <dbReference type="Pfam" id="PF06114"/>
    </source>
</evidence>
<reference evidence="2 3" key="2">
    <citation type="submission" date="2013-10" db="EMBL/GenBank/DDBJ databases">
        <title>The Genome Sequence of Fusobacterium nucleatum subsp. animalis D11.</title>
        <authorList>
            <consortium name="The Broad Institute Genomics Platform"/>
            <person name="Earl A."/>
            <person name="Ward D."/>
            <person name="Feldgarden M."/>
            <person name="Gevers D."/>
            <person name="Kostic A."/>
            <person name="Garrett W."/>
            <person name="Young S.K."/>
            <person name="Zeng Q."/>
            <person name="Gargeya S."/>
            <person name="Fitzgerald M."/>
            <person name="Abouelleil A."/>
            <person name="Alvarado L."/>
            <person name="Berlin A.M."/>
            <person name="Chapman S.B."/>
            <person name="Gainer-Dewar J."/>
            <person name="Goldberg J."/>
            <person name="Gnerre S."/>
            <person name="Griggs A."/>
            <person name="Gujja S."/>
            <person name="Hansen M."/>
            <person name="Howarth C."/>
            <person name="Imamovic A."/>
            <person name="Ireland A."/>
            <person name="Larimer J."/>
            <person name="McCowan C."/>
            <person name="Murphy C."/>
            <person name="Pearson M."/>
            <person name="Poon T.W."/>
            <person name="Priest M."/>
            <person name="Roberts A."/>
            <person name="Saif S."/>
            <person name="Shea T."/>
            <person name="Sykes S."/>
            <person name="Wortman J."/>
            <person name="Nusbaum C."/>
            <person name="Birren B."/>
        </authorList>
    </citation>
    <scope>NUCLEOTIDE SEQUENCE [LARGE SCALE GENOMIC DNA]</scope>
    <source>
        <strain evidence="2 3">D11</strain>
    </source>
</reference>
<organism evidence="2 3">
    <name type="scientific">Fusobacterium animalis D11</name>
    <dbReference type="NCBI Taxonomy" id="556264"/>
    <lineage>
        <taxon>Bacteria</taxon>
        <taxon>Fusobacteriati</taxon>
        <taxon>Fusobacteriota</taxon>
        <taxon>Fusobacteriia</taxon>
        <taxon>Fusobacteriales</taxon>
        <taxon>Fusobacteriaceae</taxon>
        <taxon>Fusobacterium</taxon>
    </lineage>
</organism>
<name>D6BGP3_9FUSO</name>
<dbReference type="Proteomes" id="UP000004650">
    <property type="component" value="Unassembled WGS sequence"/>
</dbReference>
<evidence type="ECO:0000313" key="2">
    <source>
        <dbReference type="EMBL" id="EFD81340.1"/>
    </source>
</evidence>